<dbReference type="Proteomes" id="UP001230649">
    <property type="component" value="Unassembled WGS sequence"/>
</dbReference>
<accession>A0ACC2W7A7</accession>
<keyword evidence="2" id="KW-1185">Reference proteome</keyword>
<comment type="caution">
    <text evidence="1">The sequence shown here is derived from an EMBL/GenBank/DDBJ whole genome shotgun (WGS) entry which is preliminary data.</text>
</comment>
<evidence type="ECO:0000313" key="1">
    <source>
        <dbReference type="EMBL" id="KAJ9106936.1"/>
    </source>
</evidence>
<organism evidence="1 2">
    <name type="scientific">Naganishia adeliensis</name>
    <dbReference type="NCBI Taxonomy" id="92952"/>
    <lineage>
        <taxon>Eukaryota</taxon>
        <taxon>Fungi</taxon>
        <taxon>Dikarya</taxon>
        <taxon>Basidiomycota</taxon>
        <taxon>Agaricomycotina</taxon>
        <taxon>Tremellomycetes</taxon>
        <taxon>Filobasidiales</taxon>
        <taxon>Filobasidiaceae</taxon>
        <taxon>Naganishia</taxon>
    </lineage>
</organism>
<dbReference type="EMBL" id="JASBWS010000040">
    <property type="protein sequence ID" value="KAJ9106936.1"/>
    <property type="molecule type" value="Genomic_DNA"/>
</dbReference>
<gene>
    <name evidence="1" type="ORF">QFC20_003945</name>
</gene>
<reference evidence="1" key="1">
    <citation type="submission" date="2023-04" db="EMBL/GenBank/DDBJ databases">
        <title>Draft Genome sequencing of Naganishia species isolated from polar environments using Oxford Nanopore Technology.</title>
        <authorList>
            <person name="Leo P."/>
            <person name="Venkateswaran K."/>
        </authorList>
    </citation>
    <scope>NUCLEOTIDE SEQUENCE</scope>
    <source>
        <strain evidence="1">MNA-CCFEE 5262</strain>
    </source>
</reference>
<evidence type="ECO:0000313" key="2">
    <source>
        <dbReference type="Proteomes" id="UP001230649"/>
    </source>
</evidence>
<sequence>MSTSISGYTASGHGHPPAPRFYQSKSILDNQVRPSTGYRVVERKMPPTEFATYAKAHAYPNGIPTKSSTFAVPEPRVMSSEPSISPRTSNLSPALQAAAAQALPPFSLYANKIPPIAETRPSTAIAAAHHLPGPQRLIESTAPKVLKHGEVTVLAFGSTTKIVPLPVTTTRPLPLVDRPRRVTKPPVILTAEEYSLRPSVGRYPGSSYTASQQWMDMDLTSSGNHGAPSATYVSDYTFPPRAQPAARSNINHHLGPFDIPPGFTSISHEPSSQKAPIVSQGASRQNGNNGGSKYDVAPFRLIDLQNSVVNVSGVSDLAKRPRGRPPAVKGKKQRIVEPAPSCDMTDGESETSADSSVITPHETGKEENTVERPEICSLNPAHPLYRERLERGEITDEVICNKRFTRRSDCNRHERIHVNDRPYACTVLGCGKSFIQRSALSVHEKTHTGDQPHLCDVCLKKFTDSSSLARHRRVHTEDKPYHCSASDCRQSFTRKLSLSRHFRSCHSELPVPEDLSFISRTRKQDDGVVNSVAQALRSMRRDVEESDSGLTELSDSSEEKDSTSSNRVDKESVKDDDKLVKHYEDTIFEGKEVIVYRPKANQDDEKGPGATAKHIKNDPPAIAKQKRKYDSIDSSEAPRNAKAPRTLSPRYMISPPMPAGLVTNPSYPTPHYKPPHNDRRQHDKRVRPYVQTAFARDEIAMPFDAIYGLANPRSSRQRGVRTHQPNRPAAHHMSFHGQPQMQSRPPGKPSQPQVFYQPVSTRGPNGPTVMMHPVFPNPHMAPTNSNFDKKPLVVETGRSRLLGYRLTPSDTETAHTAQQAVSEKLTTCPVEHKKTTSRPPVFEAVPDDNAMDVDQKATHPSTNDDTNMKRLRPLEIPPAKPVVLCHNAGHQGIRSPNES</sequence>
<proteinExistence type="predicted"/>
<protein>
    <submittedName>
        <fullName evidence="1">Uncharacterized protein</fullName>
    </submittedName>
</protein>
<name>A0ACC2W7A7_9TREE</name>